<dbReference type="PROSITE" id="PS50042">
    <property type="entry name" value="CNMP_BINDING_3"/>
    <property type="match status" value="1"/>
</dbReference>
<dbReference type="SMART" id="SM00100">
    <property type="entry name" value="cNMP"/>
    <property type="match status" value="1"/>
</dbReference>
<dbReference type="PROSITE" id="PS51063">
    <property type="entry name" value="HTH_CRP_2"/>
    <property type="match status" value="1"/>
</dbReference>
<protein>
    <submittedName>
        <fullName evidence="6">Crp/Fnr family transcriptional regulator</fullName>
    </submittedName>
</protein>
<gene>
    <name evidence="6" type="ORF">DF183_11435</name>
</gene>
<accession>A0A2U2BIG3</accession>
<organism evidence="6 7">
    <name type="scientific">Alcaligenes faecalis</name>
    <dbReference type="NCBI Taxonomy" id="511"/>
    <lineage>
        <taxon>Bacteria</taxon>
        <taxon>Pseudomonadati</taxon>
        <taxon>Pseudomonadota</taxon>
        <taxon>Betaproteobacteria</taxon>
        <taxon>Burkholderiales</taxon>
        <taxon>Alcaligenaceae</taxon>
        <taxon>Alcaligenes</taxon>
    </lineage>
</organism>
<feature type="domain" description="HTH crp-type" evidence="5">
    <location>
        <begin position="149"/>
        <end position="222"/>
    </location>
</feature>
<dbReference type="Pfam" id="PF00027">
    <property type="entry name" value="cNMP_binding"/>
    <property type="match status" value="1"/>
</dbReference>
<dbReference type="PANTHER" id="PTHR24567:SF28">
    <property type="entry name" value="LISTERIOLYSIN REGULATORY PROTEIN"/>
    <property type="match status" value="1"/>
</dbReference>
<dbReference type="PANTHER" id="PTHR24567">
    <property type="entry name" value="CRP FAMILY TRANSCRIPTIONAL REGULATORY PROTEIN"/>
    <property type="match status" value="1"/>
</dbReference>
<evidence type="ECO:0000256" key="1">
    <source>
        <dbReference type="ARBA" id="ARBA00023015"/>
    </source>
</evidence>
<dbReference type="InterPro" id="IPR036388">
    <property type="entry name" value="WH-like_DNA-bd_sf"/>
</dbReference>
<evidence type="ECO:0000256" key="2">
    <source>
        <dbReference type="ARBA" id="ARBA00023125"/>
    </source>
</evidence>
<evidence type="ECO:0000256" key="3">
    <source>
        <dbReference type="ARBA" id="ARBA00023163"/>
    </source>
</evidence>
<dbReference type="InterPro" id="IPR014710">
    <property type="entry name" value="RmlC-like_jellyroll"/>
</dbReference>
<dbReference type="RefSeq" id="WP_109089140.1">
    <property type="nucleotide sequence ID" value="NZ_JADZNW010000002.1"/>
</dbReference>
<evidence type="ECO:0000313" key="7">
    <source>
        <dbReference type="Proteomes" id="UP000245216"/>
    </source>
</evidence>
<keyword evidence="2" id="KW-0238">DNA-binding</keyword>
<dbReference type="InterPro" id="IPR050397">
    <property type="entry name" value="Env_Response_Regulators"/>
</dbReference>
<dbReference type="EMBL" id="QEXO01000003">
    <property type="protein sequence ID" value="PWE13781.1"/>
    <property type="molecule type" value="Genomic_DNA"/>
</dbReference>
<reference evidence="6 7" key="1">
    <citation type="submission" date="2018-05" db="EMBL/GenBank/DDBJ databases">
        <title>Genome Sequence of an Efficient Indole-Degrading Bacterium, Alcaligenes sp.YBY.</title>
        <authorList>
            <person name="Yang B."/>
        </authorList>
    </citation>
    <scope>NUCLEOTIDE SEQUENCE [LARGE SCALE GENOMIC DNA]</scope>
    <source>
        <strain evidence="6 7">YBY</strain>
    </source>
</reference>
<dbReference type="GO" id="GO:0003677">
    <property type="term" value="F:DNA binding"/>
    <property type="evidence" value="ECO:0007669"/>
    <property type="project" value="UniProtKB-KW"/>
</dbReference>
<name>A0A2U2BIG3_ALCFA</name>
<dbReference type="SUPFAM" id="SSF46785">
    <property type="entry name" value="Winged helix' DNA-binding domain"/>
    <property type="match status" value="1"/>
</dbReference>
<keyword evidence="3" id="KW-0804">Transcription</keyword>
<comment type="caution">
    <text evidence="6">The sequence shown here is derived from an EMBL/GenBank/DDBJ whole genome shotgun (WGS) entry which is preliminary data.</text>
</comment>
<feature type="domain" description="Cyclic nucleotide-binding" evidence="4">
    <location>
        <begin position="15"/>
        <end position="117"/>
    </location>
</feature>
<dbReference type="SUPFAM" id="SSF51206">
    <property type="entry name" value="cAMP-binding domain-like"/>
    <property type="match status" value="1"/>
</dbReference>
<dbReference type="InterPro" id="IPR036390">
    <property type="entry name" value="WH_DNA-bd_sf"/>
</dbReference>
<dbReference type="Proteomes" id="UP000245216">
    <property type="component" value="Unassembled WGS sequence"/>
</dbReference>
<proteinExistence type="predicted"/>
<keyword evidence="1" id="KW-0805">Transcription regulation</keyword>
<reference evidence="6 7" key="2">
    <citation type="submission" date="2018-05" db="EMBL/GenBank/DDBJ databases">
        <authorList>
            <person name="Lanie J.A."/>
            <person name="Ng W.-L."/>
            <person name="Kazmierczak K.M."/>
            <person name="Andrzejewski T.M."/>
            <person name="Davidsen T.M."/>
            <person name="Wayne K.J."/>
            <person name="Tettelin H."/>
            <person name="Glass J.I."/>
            <person name="Rusch D."/>
            <person name="Podicherti R."/>
            <person name="Tsui H.-C.T."/>
            <person name="Winkler M.E."/>
        </authorList>
    </citation>
    <scope>NUCLEOTIDE SEQUENCE [LARGE SCALE GENOMIC DNA]</scope>
    <source>
        <strain evidence="6 7">YBY</strain>
    </source>
</reference>
<evidence type="ECO:0000259" key="4">
    <source>
        <dbReference type="PROSITE" id="PS50042"/>
    </source>
</evidence>
<dbReference type="InterPro" id="IPR012318">
    <property type="entry name" value="HTH_CRP"/>
</dbReference>
<dbReference type="GO" id="GO:0005829">
    <property type="term" value="C:cytosol"/>
    <property type="evidence" value="ECO:0007669"/>
    <property type="project" value="TreeGrafter"/>
</dbReference>
<evidence type="ECO:0000313" key="6">
    <source>
        <dbReference type="EMBL" id="PWE13781.1"/>
    </source>
</evidence>
<dbReference type="InterPro" id="IPR018490">
    <property type="entry name" value="cNMP-bd_dom_sf"/>
</dbReference>
<dbReference type="GO" id="GO:0003700">
    <property type="term" value="F:DNA-binding transcription factor activity"/>
    <property type="evidence" value="ECO:0007669"/>
    <property type="project" value="TreeGrafter"/>
</dbReference>
<dbReference type="Pfam" id="PF13545">
    <property type="entry name" value="HTH_Crp_2"/>
    <property type="match status" value="1"/>
</dbReference>
<dbReference type="AlphaFoldDB" id="A0A2U2BIG3"/>
<sequence length="232" mass="25709">MTDISYPSLLASLPVFSQLDSASINELWQEGRLIHYDKDSQVFRQEQSSDHFFVLLQGLIKVVRTMPNGSQLLVRFALPGDVIGIAPALRRRNYPATAISVTTSAALAWPEKSWESLTQRFPCLLSAAQDTVARRLSDADDRLLEIHSLEVEQRLAHSLLRLIRQVGQSGTEGTSLSIPVTRQDLADLAGTTLYTASRVVSSWDHQGLILAGRKQITIADLDKFAQTVLERG</sequence>
<evidence type="ECO:0000259" key="5">
    <source>
        <dbReference type="PROSITE" id="PS51063"/>
    </source>
</evidence>
<dbReference type="InterPro" id="IPR000595">
    <property type="entry name" value="cNMP-bd_dom"/>
</dbReference>
<dbReference type="SMART" id="SM00419">
    <property type="entry name" value="HTH_CRP"/>
    <property type="match status" value="1"/>
</dbReference>
<dbReference type="CDD" id="cd00038">
    <property type="entry name" value="CAP_ED"/>
    <property type="match status" value="1"/>
</dbReference>
<dbReference type="Gene3D" id="1.10.10.10">
    <property type="entry name" value="Winged helix-like DNA-binding domain superfamily/Winged helix DNA-binding domain"/>
    <property type="match status" value="1"/>
</dbReference>
<dbReference type="STRING" id="511.UZ73_13475"/>
<dbReference type="Gene3D" id="2.60.120.10">
    <property type="entry name" value="Jelly Rolls"/>
    <property type="match status" value="1"/>
</dbReference>